<evidence type="ECO:0000313" key="2">
    <source>
        <dbReference type="EMBL" id="AEI82932.1"/>
    </source>
</evidence>
<dbReference type="AlphaFoldDB" id="F8GYJ1"/>
<evidence type="ECO:0000313" key="3">
    <source>
        <dbReference type="Proteomes" id="UP000006798"/>
    </source>
</evidence>
<evidence type="ECO:0000256" key="1">
    <source>
        <dbReference type="SAM" id="MobiDB-lite"/>
    </source>
</evidence>
<keyword evidence="2" id="KW-0614">Plasmid</keyword>
<dbReference type="EMBL" id="CP002880">
    <property type="protein sequence ID" value="AEI82932.1"/>
    <property type="molecule type" value="Genomic_DNA"/>
</dbReference>
<proteinExistence type="predicted"/>
<dbReference type="HOGENOM" id="CLU_073281_0_0_4"/>
<geneLocation type="plasmid" evidence="2 3">
    <name>pBB2</name>
</geneLocation>
<dbReference type="KEGG" id="cnc:CNE_BB2p01210"/>
<feature type="region of interest" description="Disordered" evidence="1">
    <location>
        <begin position="299"/>
        <end position="318"/>
    </location>
</feature>
<name>F8GYJ1_CUPNN</name>
<gene>
    <name evidence="2" type="ordered locus">CNE_BB2p01210</name>
</gene>
<dbReference type="Proteomes" id="UP000006798">
    <property type="component" value="Plasmid pBB2"/>
</dbReference>
<protein>
    <submittedName>
        <fullName evidence="2">Hypothetical membrane protein</fullName>
    </submittedName>
</protein>
<sequence length="318" mass="34401">MQSEQALRHVLVSKEPTCLVCATGRGRRSLVRDPFYRQCRSVWLIAWLLSGVATVAMAAPGEQPAEASDANVRSSVWFPRGMRLQMEVDGDMPMSRRSTQMAPLPTPSGCQTDLEIQSKTALAALMGPPVITDQQQRVLLRPAANGSPPGITGSGTVNAWARYTRLYGTTTIDALGLLDYQYRGLPLREGDAVSGATVEASVSFTIYARDSGIEVGKLVAPHATVAVASRRVGKRQVIQTARGPSECVPIHYVRITSVGPMIIAGEQVLSEPSHMEVTDWYCPVASVVMRQDITEGHKMQRIDTTAADPLEQTSQASP</sequence>
<reference evidence="2 3" key="1">
    <citation type="journal article" date="2011" name="J. Bacteriol.">
        <title>Complete genome sequence of the type strain Cupriavidus necator N-1.</title>
        <authorList>
            <person name="Poehlein A."/>
            <person name="Kusian B."/>
            <person name="Friedrich B."/>
            <person name="Daniel R."/>
            <person name="Bowien B."/>
        </authorList>
    </citation>
    <scope>NUCLEOTIDE SEQUENCE [LARGE SCALE GENOMIC DNA]</scope>
    <source>
        <strain evidence="3">ATCC 43291 / DSM 13513 / CCUG 52238 / LMG 8453 / N-1</strain>
        <plasmid evidence="2 3">pBB2</plasmid>
    </source>
</reference>
<organism evidence="2 3">
    <name type="scientific">Cupriavidus necator (strain ATCC 43291 / DSM 13513 / CCUG 52238 / LMG 8453 / N-1)</name>
    <name type="common">Ralstonia eutropha</name>
    <dbReference type="NCBI Taxonomy" id="1042878"/>
    <lineage>
        <taxon>Bacteria</taxon>
        <taxon>Pseudomonadati</taxon>
        <taxon>Pseudomonadota</taxon>
        <taxon>Betaproteobacteria</taxon>
        <taxon>Burkholderiales</taxon>
        <taxon>Burkholderiaceae</taxon>
        <taxon>Cupriavidus</taxon>
    </lineage>
</organism>
<accession>F8GYJ1</accession>